<dbReference type="Gene3D" id="3.40.525.10">
    <property type="entry name" value="CRAL-TRIO lipid binding domain"/>
    <property type="match status" value="1"/>
</dbReference>
<dbReference type="GeneID" id="106012134"/>
<accession>A0ABM1A2H9</accession>
<dbReference type="CDD" id="cd00170">
    <property type="entry name" value="SEC14"/>
    <property type="match status" value="1"/>
</dbReference>
<evidence type="ECO:0000259" key="1">
    <source>
        <dbReference type="PROSITE" id="PS50191"/>
    </source>
</evidence>
<dbReference type="PANTHER" id="PTHR10174:SF130">
    <property type="entry name" value="ALPHA-TOCOPHEROL TRANSFER PROTEIN-LIKE"/>
    <property type="match status" value="1"/>
</dbReference>
<dbReference type="InterPro" id="IPR036865">
    <property type="entry name" value="CRAL-TRIO_dom_sf"/>
</dbReference>
<sequence length="284" mass="32348">MSIIPDSEYVCSLSQAALAKAREELREDPDTRLAHVCRLRRRLQQEQGLNARTDVLYLLPPLRASKYDQDRAFTLVTNLYKMKRKRPDLFQHLKPSTVRDVIDRGVCEVLEQRDSEGCRVVLMRIGKCAAKQSAFLDLVKTVMVIVAKSLEEEETQVHGIRFLILLQGTTLSHLGQLRPGFLHLTKALVQDVAPVRLKHLDFFHEPLFFGAAFKLLKGILRTKLVRRVHLHGSRFDRLHSVMPASCLPRDLGGTLEAGGTTPWTEALFASEWMFEEALQYGYVT</sequence>
<feature type="domain" description="CRAL-TRIO" evidence="1">
    <location>
        <begin position="86"/>
        <end position="259"/>
    </location>
</feature>
<dbReference type="PROSITE" id="PS50191">
    <property type="entry name" value="CRAL_TRIO"/>
    <property type="match status" value="1"/>
</dbReference>
<dbReference type="Proteomes" id="UP000694888">
    <property type="component" value="Unplaced"/>
</dbReference>
<dbReference type="SMART" id="SM00516">
    <property type="entry name" value="SEC14"/>
    <property type="match status" value="1"/>
</dbReference>
<keyword evidence="2" id="KW-1185">Reference proteome</keyword>
<gene>
    <name evidence="3" type="primary">LOC106012134</name>
</gene>
<evidence type="ECO:0000313" key="3">
    <source>
        <dbReference type="RefSeq" id="XP_012939518.1"/>
    </source>
</evidence>
<dbReference type="RefSeq" id="XP_012939518.1">
    <property type="nucleotide sequence ID" value="XM_013084064.2"/>
</dbReference>
<proteinExistence type="predicted"/>
<dbReference type="PANTHER" id="PTHR10174">
    <property type="entry name" value="ALPHA-TOCOPHEROL TRANSFER PROTEIN-RELATED"/>
    <property type="match status" value="1"/>
</dbReference>
<dbReference type="SUPFAM" id="SSF46938">
    <property type="entry name" value="CRAL/TRIO N-terminal domain"/>
    <property type="match status" value="1"/>
</dbReference>
<reference evidence="3" key="1">
    <citation type="submission" date="2025-08" db="UniProtKB">
        <authorList>
            <consortium name="RefSeq"/>
        </authorList>
    </citation>
    <scope>IDENTIFICATION</scope>
</reference>
<dbReference type="PRINTS" id="PR00180">
    <property type="entry name" value="CRETINALDHBP"/>
</dbReference>
<dbReference type="Pfam" id="PF00650">
    <property type="entry name" value="CRAL_TRIO"/>
    <property type="match status" value="1"/>
</dbReference>
<dbReference type="SUPFAM" id="SSF52087">
    <property type="entry name" value="CRAL/TRIO domain"/>
    <property type="match status" value="1"/>
</dbReference>
<dbReference type="Gene3D" id="1.10.8.20">
    <property type="entry name" value="N-terminal domain of phosphatidylinositol transfer protein sec14p"/>
    <property type="match status" value="1"/>
</dbReference>
<dbReference type="Gene3D" id="1.20.5.1200">
    <property type="entry name" value="Alpha-tocopherol transfer"/>
    <property type="match status" value="1"/>
</dbReference>
<dbReference type="InterPro" id="IPR001251">
    <property type="entry name" value="CRAL-TRIO_dom"/>
</dbReference>
<name>A0ABM1A2H9_APLCA</name>
<protein>
    <submittedName>
        <fullName evidence="3">Alpha-tocopherol transfer protein-like</fullName>
    </submittedName>
</protein>
<organism evidence="2 3">
    <name type="scientific">Aplysia californica</name>
    <name type="common">California sea hare</name>
    <dbReference type="NCBI Taxonomy" id="6500"/>
    <lineage>
        <taxon>Eukaryota</taxon>
        <taxon>Metazoa</taxon>
        <taxon>Spiralia</taxon>
        <taxon>Lophotrochozoa</taxon>
        <taxon>Mollusca</taxon>
        <taxon>Gastropoda</taxon>
        <taxon>Heterobranchia</taxon>
        <taxon>Euthyneura</taxon>
        <taxon>Tectipleura</taxon>
        <taxon>Aplysiida</taxon>
        <taxon>Aplysioidea</taxon>
        <taxon>Aplysiidae</taxon>
        <taxon>Aplysia</taxon>
    </lineage>
</organism>
<dbReference type="InterPro" id="IPR036273">
    <property type="entry name" value="CRAL/TRIO_N_dom_sf"/>
</dbReference>
<evidence type="ECO:0000313" key="2">
    <source>
        <dbReference type="Proteomes" id="UP000694888"/>
    </source>
</evidence>